<proteinExistence type="predicted"/>
<dbReference type="PROSITE" id="PS51186">
    <property type="entry name" value="GNAT"/>
    <property type="match status" value="1"/>
</dbReference>
<gene>
    <name evidence="2" type="ORF">MKY91_04890</name>
</gene>
<dbReference type="Gene3D" id="3.40.630.30">
    <property type="match status" value="1"/>
</dbReference>
<dbReference type="Pfam" id="PF00583">
    <property type="entry name" value="Acetyltransf_1"/>
    <property type="match status" value="1"/>
</dbReference>
<dbReference type="InterPro" id="IPR000182">
    <property type="entry name" value="GNAT_dom"/>
</dbReference>
<dbReference type="RefSeq" id="WP_343129621.1">
    <property type="nucleotide sequence ID" value="NZ_JBCITK010000001.1"/>
</dbReference>
<evidence type="ECO:0000313" key="3">
    <source>
        <dbReference type="Proteomes" id="UP001418796"/>
    </source>
</evidence>
<dbReference type="InterPro" id="IPR016181">
    <property type="entry name" value="Acyl_CoA_acyltransferase"/>
</dbReference>
<dbReference type="SUPFAM" id="SSF55729">
    <property type="entry name" value="Acyl-CoA N-acyltransferases (Nat)"/>
    <property type="match status" value="1"/>
</dbReference>
<dbReference type="EMBL" id="JBCITK010000001">
    <property type="protein sequence ID" value="MEN0642501.1"/>
    <property type="molecule type" value="Genomic_DNA"/>
</dbReference>
<feature type="domain" description="N-acetyltransferase" evidence="1">
    <location>
        <begin position="14"/>
        <end position="150"/>
    </location>
</feature>
<dbReference type="CDD" id="cd04301">
    <property type="entry name" value="NAT_SF"/>
    <property type="match status" value="1"/>
</dbReference>
<sequence length="150" mass="17364">MIKQLKTNDTTIMTKVWNIQMRSYEVEANLIGVHSFPPLQETVEDYKKDSDHFYGYFEEEELVAVISIQMDGSTLLITRLMVDPEHFRKGIATSLINHVSTLFKYHTQVKVSTAKLNRPAIQAYVRNGFVLMEEHVTPESIEIVTFIKKQ</sequence>
<protein>
    <submittedName>
        <fullName evidence="2">GNAT family N-acetyltransferase</fullName>
    </submittedName>
</protein>
<keyword evidence="3" id="KW-1185">Reference proteome</keyword>
<dbReference type="Proteomes" id="UP001418796">
    <property type="component" value="Unassembled WGS sequence"/>
</dbReference>
<organism evidence="2 3">
    <name type="scientific">Alkalicoccobacillus gibsonii</name>
    <dbReference type="NCBI Taxonomy" id="79881"/>
    <lineage>
        <taxon>Bacteria</taxon>
        <taxon>Bacillati</taxon>
        <taxon>Bacillota</taxon>
        <taxon>Bacilli</taxon>
        <taxon>Bacillales</taxon>
        <taxon>Bacillaceae</taxon>
        <taxon>Alkalicoccobacillus</taxon>
    </lineage>
</organism>
<comment type="caution">
    <text evidence="2">The sequence shown here is derived from an EMBL/GenBank/DDBJ whole genome shotgun (WGS) entry which is preliminary data.</text>
</comment>
<evidence type="ECO:0000313" key="2">
    <source>
        <dbReference type="EMBL" id="MEN0642501.1"/>
    </source>
</evidence>
<accession>A0ABU9VF22</accession>
<name>A0ABU9VF22_9BACI</name>
<evidence type="ECO:0000259" key="1">
    <source>
        <dbReference type="PROSITE" id="PS51186"/>
    </source>
</evidence>
<reference evidence="2 3" key="1">
    <citation type="submission" date="2024-03" db="EMBL/GenBank/DDBJ databases">
        <title>Bacilli Hybrid Assemblies.</title>
        <authorList>
            <person name="Kovac J."/>
        </authorList>
    </citation>
    <scope>NUCLEOTIDE SEQUENCE [LARGE SCALE GENOMIC DNA]</scope>
    <source>
        <strain evidence="2 3">FSL R7-0666</strain>
    </source>
</reference>